<comment type="caution">
    <text evidence="1">The sequence shown here is derived from an EMBL/GenBank/DDBJ whole genome shotgun (WGS) entry which is preliminary data.</text>
</comment>
<name>A0A0F9NGX6_9ZZZZ</name>
<accession>A0A0F9NGX6</accession>
<evidence type="ECO:0008006" key="2">
    <source>
        <dbReference type="Google" id="ProtNLM"/>
    </source>
</evidence>
<gene>
    <name evidence="1" type="ORF">LCGC14_1263120</name>
</gene>
<reference evidence="1" key="1">
    <citation type="journal article" date="2015" name="Nature">
        <title>Complex archaea that bridge the gap between prokaryotes and eukaryotes.</title>
        <authorList>
            <person name="Spang A."/>
            <person name="Saw J.H."/>
            <person name="Jorgensen S.L."/>
            <person name="Zaremba-Niedzwiedzka K."/>
            <person name="Martijn J."/>
            <person name="Lind A.E."/>
            <person name="van Eijk R."/>
            <person name="Schleper C."/>
            <person name="Guy L."/>
            <person name="Ettema T.J."/>
        </authorList>
    </citation>
    <scope>NUCLEOTIDE SEQUENCE</scope>
</reference>
<dbReference type="AlphaFoldDB" id="A0A0F9NGX6"/>
<evidence type="ECO:0000313" key="1">
    <source>
        <dbReference type="EMBL" id="KKM88020.1"/>
    </source>
</evidence>
<organism evidence="1">
    <name type="scientific">marine sediment metagenome</name>
    <dbReference type="NCBI Taxonomy" id="412755"/>
    <lineage>
        <taxon>unclassified sequences</taxon>
        <taxon>metagenomes</taxon>
        <taxon>ecological metagenomes</taxon>
    </lineage>
</organism>
<dbReference type="GO" id="GO:0006950">
    <property type="term" value="P:response to stress"/>
    <property type="evidence" value="ECO:0007669"/>
    <property type="project" value="UniProtKB-ARBA"/>
</dbReference>
<dbReference type="EMBL" id="LAZR01007018">
    <property type="protein sequence ID" value="KKM88020.1"/>
    <property type="molecule type" value="Genomic_DNA"/>
</dbReference>
<protein>
    <recommendedName>
        <fullName evidence="2">SprT-like domain-containing protein</fullName>
    </recommendedName>
</protein>
<proteinExistence type="predicted"/>
<sequence length="109" mass="13333">MKLTKEQKWLRTIRWLRRNFPSNLPTRIRSERMKDCGDTTYFEKMENFRICIRKSQSLDSKLDTLLHEYAHYLTWFGAESEIKDHGSEWGITYAKIYRTFLEWDFGRSK</sequence>